<keyword evidence="3" id="KW-1185">Reference proteome</keyword>
<protein>
    <recommendedName>
        <fullName evidence="4">Papain family cysteine protease</fullName>
    </recommendedName>
</protein>
<dbReference type="EMBL" id="JANDHW010000001">
    <property type="protein sequence ID" value="MCP9610526.1"/>
    <property type="molecule type" value="Genomic_DNA"/>
</dbReference>
<sequence length="525" mass="58885">MKKKKYLNKNAGWFVLLFAAVFSVQAQQHPVYPVKVPNAAEKAVLDAVPVWRGGLSRAVDLPDGVDNSLKKYFPPVFSQQGNSCSQASGIRYMFTYEINRLLDREVVDNNQIFSYFYTWNFLNDGKDEGSFPEMGLNLTKKNGAMTLADMPDISADKRWQSGYDKYLRAMHYRTKSISKIPMKTKEGIEQVMRYLYDRGDGSSSGGVVTFSCKAANFTPATYTGTSVTGIKKYIDRLPDDGAHALTIVGYDRTVSFDLNGDGAIQEDEKGAFIFVNSWGTWWGDQGKSYFPFKFFLDPVENGGLSESDATATCMTPEIHEPKIVFKVKLNYTSRNDLSFTLGVADGEDADVPEYSMAVDIMSRQGGDFPMQGYAYLANANEMEVALNFTDMLPRMESFKKPKYFLEVRQIVNGEKGSGMIEHFSVVDYRSGSENPKEFVCENAEGTVIKGATKLTVATTAPRTSVSCSPEQWKDKETQKVKSGIFFMKTADGRYVKVQFTGYDKNTGKATFRYFYQGDGSRNLRR</sequence>
<dbReference type="InterPro" id="IPR025921">
    <property type="entry name" value="HmuY"/>
</dbReference>
<accession>A0ABT1MF76</accession>
<evidence type="ECO:0008006" key="4">
    <source>
        <dbReference type="Google" id="ProtNLM"/>
    </source>
</evidence>
<dbReference type="PROSITE" id="PS00639">
    <property type="entry name" value="THIOL_PROTEASE_HIS"/>
    <property type="match status" value="1"/>
</dbReference>
<dbReference type="CDD" id="cd12105">
    <property type="entry name" value="HmuY"/>
    <property type="match status" value="1"/>
</dbReference>
<feature type="chain" id="PRO_5046153124" description="Papain family cysteine protease" evidence="1">
    <location>
        <begin position="27"/>
        <end position="525"/>
    </location>
</feature>
<evidence type="ECO:0000313" key="2">
    <source>
        <dbReference type="EMBL" id="MCP9610526.1"/>
    </source>
</evidence>
<proteinExistence type="predicted"/>
<organism evidence="2 3">
    <name type="scientific">Coprobacter tertius</name>
    <dbReference type="NCBI Taxonomy" id="2944915"/>
    <lineage>
        <taxon>Bacteria</taxon>
        <taxon>Pseudomonadati</taxon>
        <taxon>Bacteroidota</taxon>
        <taxon>Bacteroidia</taxon>
        <taxon>Bacteroidales</taxon>
        <taxon>Barnesiellaceae</taxon>
        <taxon>Coprobacter</taxon>
    </lineage>
</organism>
<evidence type="ECO:0000313" key="3">
    <source>
        <dbReference type="Proteomes" id="UP001205603"/>
    </source>
</evidence>
<dbReference type="Gene3D" id="3.90.70.10">
    <property type="entry name" value="Cysteine proteinases"/>
    <property type="match status" value="1"/>
</dbReference>
<feature type="signal peptide" evidence="1">
    <location>
        <begin position="1"/>
        <end position="26"/>
    </location>
</feature>
<keyword evidence="1" id="KW-0732">Signal</keyword>
<name>A0ABT1MF76_9BACT</name>
<comment type="caution">
    <text evidence="2">The sequence shown here is derived from an EMBL/GenBank/DDBJ whole genome shotgun (WGS) entry which is preliminary data.</text>
</comment>
<dbReference type="RefSeq" id="WP_255025028.1">
    <property type="nucleotide sequence ID" value="NZ_JANDHW010000001.1"/>
</dbReference>
<evidence type="ECO:0000256" key="1">
    <source>
        <dbReference type="SAM" id="SignalP"/>
    </source>
</evidence>
<dbReference type="Proteomes" id="UP001205603">
    <property type="component" value="Unassembled WGS sequence"/>
</dbReference>
<dbReference type="InterPro" id="IPR038765">
    <property type="entry name" value="Papain-like_cys_pep_sf"/>
</dbReference>
<dbReference type="InterPro" id="IPR025660">
    <property type="entry name" value="Pept_his_AS"/>
</dbReference>
<reference evidence="2 3" key="1">
    <citation type="submission" date="2022-07" db="EMBL/GenBank/DDBJ databases">
        <title>Fecal culturing of patients with breast cancer.</title>
        <authorList>
            <person name="Teng N.M.Y."/>
            <person name="Kiu R."/>
            <person name="Evans R."/>
            <person name="Baker D.J."/>
            <person name="Zenner C."/>
            <person name="Robinson S.D."/>
            <person name="Hall L.J."/>
        </authorList>
    </citation>
    <scope>NUCLEOTIDE SEQUENCE [LARGE SCALE GENOMIC DNA]</scope>
    <source>
        <strain evidence="2 3">LH1063</strain>
    </source>
</reference>
<gene>
    <name evidence="2" type="ORF">NMU02_00265</name>
</gene>
<dbReference type="SUPFAM" id="SSF54001">
    <property type="entry name" value="Cysteine proteinases"/>
    <property type="match status" value="1"/>
</dbReference>